<dbReference type="AlphaFoldDB" id="A0AAV7MKS8"/>
<evidence type="ECO:0000313" key="2">
    <source>
        <dbReference type="Proteomes" id="UP001066276"/>
    </source>
</evidence>
<dbReference type="Proteomes" id="UP001066276">
    <property type="component" value="Chromosome 9"/>
</dbReference>
<reference evidence="1" key="1">
    <citation type="journal article" date="2022" name="bioRxiv">
        <title>Sequencing and chromosome-scale assembly of the giantPleurodeles waltlgenome.</title>
        <authorList>
            <person name="Brown T."/>
            <person name="Elewa A."/>
            <person name="Iarovenko S."/>
            <person name="Subramanian E."/>
            <person name="Araus A.J."/>
            <person name="Petzold A."/>
            <person name="Susuki M."/>
            <person name="Suzuki K.-i.T."/>
            <person name="Hayashi T."/>
            <person name="Toyoda A."/>
            <person name="Oliveira C."/>
            <person name="Osipova E."/>
            <person name="Leigh N.D."/>
            <person name="Simon A."/>
            <person name="Yun M.H."/>
        </authorList>
    </citation>
    <scope>NUCLEOTIDE SEQUENCE</scope>
    <source>
        <strain evidence="1">20211129_DDA</strain>
        <tissue evidence="1">Liver</tissue>
    </source>
</reference>
<dbReference type="EMBL" id="JANPWB010000013">
    <property type="protein sequence ID" value="KAJ1103942.1"/>
    <property type="molecule type" value="Genomic_DNA"/>
</dbReference>
<keyword evidence="2" id="KW-1185">Reference proteome</keyword>
<gene>
    <name evidence="1" type="ORF">NDU88_001359</name>
</gene>
<proteinExistence type="predicted"/>
<name>A0AAV7MKS8_PLEWA</name>
<accession>A0AAV7MKS8</accession>
<comment type="caution">
    <text evidence="1">The sequence shown here is derived from an EMBL/GenBank/DDBJ whole genome shotgun (WGS) entry which is preliminary data.</text>
</comment>
<organism evidence="1 2">
    <name type="scientific">Pleurodeles waltl</name>
    <name type="common">Iberian ribbed newt</name>
    <dbReference type="NCBI Taxonomy" id="8319"/>
    <lineage>
        <taxon>Eukaryota</taxon>
        <taxon>Metazoa</taxon>
        <taxon>Chordata</taxon>
        <taxon>Craniata</taxon>
        <taxon>Vertebrata</taxon>
        <taxon>Euteleostomi</taxon>
        <taxon>Amphibia</taxon>
        <taxon>Batrachia</taxon>
        <taxon>Caudata</taxon>
        <taxon>Salamandroidea</taxon>
        <taxon>Salamandridae</taxon>
        <taxon>Pleurodelinae</taxon>
        <taxon>Pleurodeles</taxon>
    </lineage>
</organism>
<protein>
    <submittedName>
        <fullName evidence="1">Uncharacterized protein</fullName>
    </submittedName>
</protein>
<evidence type="ECO:0000313" key="1">
    <source>
        <dbReference type="EMBL" id="KAJ1103942.1"/>
    </source>
</evidence>
<sequence length="202" mass="22930">MHQEEVLATPPVGPHRRNTREAMAMTTKEQTLPAVWANTRNSAHALCLFPRTLEERRRLLRPLWVQLGVRTCRHPSVICLNSTNQKSITCTARYLDGLERILAKALMADNKPVIVPEVSRLLSGSGYRKQKTQKNATVIVPEVSRLLSGSGYRKQKTQKNATERYVAVVKKKRRPMECKKANVNETVNFMVDLEVKEGRARA</sequence>